<protein>
    <recommendedName>
        <fullName evidence="4">Secreted protein</fullName>
    </recommendedName>
</protein>
<accession>A0A448WUM4</accession>
<keyword evidence="3" id="KW-1185">Reference proteome</keyword>
<reference evidence="2" key="1">
    <citation type="submission" date="2018-11" db="EMBL/GenBank/DDBJ databases">
        <authorList>
            <consortium name="Pathogen Informatics"/>
        </authorList>
    </citation>
    <scope>NUCLEOTIDE SEQUENCE</scope>
</reference>
<evidence type="ECO:0000313" key="3">
    <source>
        <dbReference type="Proteomes" id="UP000784294"/>
    </source>
</evidence>
<feature type="signal peptide" evidence="1">
    <location>
        <begin position="1"/>
        <end position="24"/>
    </location>
</feature>
<sequence length="63" mass="7258">MLMLLRLRLLLMLMMMMMITMTTSSELQAHSRANFGREFGRMSETCLSMGVRPSGEDRSREAI</sequence>
<evidence type="ECO:0000313" key="2">
    <source>
        <dbReference type="EMBL" id="VEL20689.1"/>
    </source>
</evidence>
<gene>
    <name evidence="2" type="ORF">PXEA_LOCUS14129</name>
</gene>
<comment type="caution">
    <text evidence="2">The sequence shown here is derived from an EMBL/GenBank/DDBJ whole genome shotgun (WGS) entry which is preliminary data.</text>
</comment>
<evidence type="ECO:0008006" key="4">
    <source>
        <dbReference type="Google" id="ProtNLM"/>
    </source>
</evidence>
<name>A0A448WUM4_9PLAT</name>
<organism evidence="2 3">
    <name type="scientific">Protopolystoma xenopodis</name>
    <dbReference type="NCBI Taxonomy" id="117903"/>
    <lineage>
        <taxon>Eukaryota</taxon>
        <taxon>Metazoa</taxon>
        <taxon>Spiralia</taxon>
        <taxon>Lophotrochozoa</taxon>
        <taxon>Platyhelminthes</taxon>
        <taxon>Monogenea</taxon>
        <taxon>Polyopisthocotylea</taxon>
        <taxon>Polystomatidea</taxon>
        <taxon>Polystomatidae</taxon>
        <taxon>Protopolystoma</taxon>
    </lineage>
</organism>
<feature type="chain" id="PRO_5018987436" description="Secreted protein" evidence="1">
    <location>
        <begin position="25"/>
        <end position="63"/>
    </location>
</feature>
<dbReference type="Proteomes" id="UP000784294">
    <property type="component" value="Unassembled WGS sequence"/>
</dbReference>
<dbReference type="AlphaFoldDB" id="A0A448WUM4"/>
<dbReference type="EMBL" id="CAAALY010047594">
    <property type="protein sequence ID" value="VEL20689.1"/>
    <property type="molecule type" value="Genomic_DNA"/>
</dbReference>
<keyword evidence="1" id="KW-0732">Signal</keyword>
<evidence type="ECO:0000256" key="1">
    <source>
        <dbReference type="SAM" id="SignalP"/>
    </source>
</evidence>
<proteinExistence type="predicted"/>